<keyword evidence="3" id="KW-1185">Reference proteome</keyword>
<feature type="compositionally biased region" description="Acidic residues" evidence="1">
    <location>
        <begin position="207"/>
        <end position="225"/>
    </location>
</feature>
<proteinExistence type="predicted"/>
<evidence type="ECO:0000313" key="2">
    <source>
        <dbReference type="EMBL" id="CAJ2502462.1"/>
    </source>
</evidence>
<sequence length="290" mass="32123">MDSHKDETPSRTQTTIEEDPASQSYTGNDLDSSLDSAKDEPCELALTPEDSTQAPPSTSGTSGGAPIVKPKTQVKEEPAVTLNVPVKHRLEDDDEPVRLSDIPPFKAETKQEDEPDFGLSDIPPFKPYLRFSDRSSRDHDEVDTKSTTYSTFRQRVNNGAQAKMLEIIQDMKLKANALEGWMRLVLKMHLPHSLRGSGMFSEQSEANSEENDEEEDNEEEHDEEAQGIPRPLEEHGESPGASHQKPKDPQQLHVVQLVVGLKDAAETILEGSGLYDWVALAAQGVTNIQR</sequence>
<dbReference type="AlphaFoldDB" id="A0AAI8VD59"/>
<evidence type="ECO:0000313" key="3">
    <source>
        <dbReference type="Proteomes" id="UP001295740"/>
    </source>
</evidence>
<feature type="compositionally biased region" description="Polar residues" evidence="1">
    <location>
        <begin position="49"/>
        <end position="60"/>
    </location>
</feature>
<gene>
    <name evidence="2" type="ORF">KHLLAP_LOCUS2930</name>
</gene>
<dbReference type="Proteomes" id="UP001295740">
    <property type="component" value="Unassembled WGS sequence"/>
</dbReference>
<comment type="caution">
    <text evidence="2">The sequence shown here is derived from an EMBL/GenBank/DDBJ whole genome shotgun (WGS) entry which is preliminary data.</text>
</comment>
<organism evidence="2 3">
    <name type="scientific">Anthostomella pinea</name>
    <dbReference type="NCBI Taxonomy" id="933095"/>
    <lineage>
        <taxon>Eukaryota</taxon>
        <taxon>Fungi</taxon>
        <taxon>Dikarya</taxon>
        <taxon>Ascomycota</taxon>
        <taxon>Pezizomycotina</taxon>
        <taxon>Sordariomycetes</taxon>
        <taxon>Xylariomycetidae</taxon>
        <taxon>Xylariales</taxon>
        <taxon>Xylariaceae</taxon>
        <taxon>Anthostomella</taxon>
    </lineage>
</organism>
<feature type="region of interest" description="Disordered" evidence="1">
    <location>
        <begin position="196"/>
        <end position="250"/>
    </location>
</feature>
<name>A0AAI8VD59_9PEZI</name>
<feature type="region of interest" description="Disordered" evidence="1">
    <location>
        <begin position="1"/>
        <end position="125"/>
    </location>
</feature>
<accession>A0AAI8VD59</accession>
<reference evidence="2" key="1">
    <citation type="submission" date="2023-10" db="EMBL/GenBank/DDBJ databases">
        <authorList>
            <person name="Hackl T."/>
        </authorList>
    </citation>
    <scope>NUCLEOTIDE SEQUENCE</scope>
</reference>
<feature type="compositionally biased region" description="Polar residues" evidence="1">
    <location>
        <begin position="10"/>
        <end position="35"/>
    </location>
</feature>
<dbReference type="EMBL" id="CAUWAG010000004">
    <property type="protein sequence ID" value="CAJ2502462.1"/>
    <property type="molecule type" value="Genomic_DNA"/>
</dbReference>
<protein>
    <submittedName>
        <fullName evidence="2">Uu.00g098560.m01.CDS01</fullName>
    </submittedName>
</protein>
<evidence type="ECO:0000256" key="1">
    <source>
        <dbReference type="SAM" id="MobiDB-lite"/>
    </source>
</evidence>